<evidence type="ECO:0000256" key="2">
    <source>
        <dbReference type="ARBA" id="ARBA00022670"/>
    </source>
</evidence>
<dbReference type="InterPro" id="IPR006433">
    <property type="entry name" value="Prohead_protease"/>
</dbReference>
<dbReference type="NCBIfam" id="TIGR01543">
    <property type="entry name" value="proheadase_HK97"/>
    <property type="match status" value="1"/>
</dbReference>
<evidence type="ECO:0000256" key="3">
    <source>
        <dbReference type="ARBA" id="ARBA00022801"/>
    </source>
</evidence>
<evidence type="ECO:0000256" key="1">
    <source>
        <dbReference type="ARBA" id="ARBA00022612"/>
    </source>
</evidence>
<keyword evidence="3" id="KW-0378">Hydrolase</keyword>
<dbReference type="AlphaFoldDB" id="A0AA42HR50"/>
<feature type="domain" description="Prohead serine protease" evidence="4">
    <location>
        <begin position="9"/>
        <end position="153"/>
    </location>
</feature>
<dbReference type="GO" id="GO:0006508">
    <property type="term" value="P:proteolysis"/>
    <property type="evidence" value="ECO:0007669"/>
    <property type="project" value="UniProtKB-KW"/>
</dbReference>
<evidence type="ECO:0000259" key="4">
    <source>
        <dbReference type="Pfam" id="PF04586"/>
    </source>
</evidence>
<dbReference type="InterPro" id="IPR054613">
    <property type="entry name" value="Peptidase_S78_dom"/>
</dbReference>
<dbReference type="Proteomes" id="UP001158297">
    <property type="component" value="Unassembled WGS sequence"/>
</dbReference>
<evidence type="ECO:0000313" key="6">
    <source>
        <dbReference type="Proteomes" id="UP001158297"/>
    </source>
</evidence>
<sequence length="212" mass="22986">MDHLIAPIEIKEAKADGTFTGYAAVFNNVDLGLDVLLPGAFKSMKTTNDGMVRIAMNHNLKQLAGKAKCTQDAHGLRVEGQLTLGVSYVRDAYELMKAGVLDGLSVGFDILEGGSSYEERDGRWVREIGAAELWEFSLVPFGMNPAALVETVKAANNIRDFEAQLRGLGYSQREAKSLAASGFKSLGHRDGGLDSETLADELNNLTRAFTWS</sequence>
<keyword evidence="1" id="KW-1188">Viral release from host cell</keyword>
<organism evidence="5 6">
    <name type="scientific">Comamonas aquatica</name>
    <dbReference type="NCBI Taxonomy" id="225991"/>
    <lineage>
        <taxon>Bacteria</taxon>
        <taxon>Pseudomonadati</taxon>
        <taxon>Pseudomonadota</taxon>
        <taxon>Betaproteobacteria</taxon>
        <taxon>Burkholderiales</taxon>
        <taxon>Comamonadaceae</taxon>
        <taxon>Comamonas</taxon>
    </lineage>
</organism>
<gene>
    <name evidence="5" type="ORF">N7330_06990</name>
</gene>
<dbReference type="RefSeq" id="WP_279843402.1">
    <property type="nucleotide sequence ID" value="NZ_JAOBZY010000001.1"/>
</dbReference>
<protein>
    <submittedName>
        <fullName evidence="5">HK97 family phage prohead protease</fullName>
    </submittedName>
</protein>
<reference evidence="5" key="1">
    <citation type="submission" date="2022-09" db="EMBL/GenBank/DDBJ databases">
        <title>Intensive care unit water sources are persistently colonized with multi-drug resistant bacteria and are the site of extensive horizontal gene transfer of antibiotic resistance genes.</title>
        <authorList>
            <person name="Diorio-Toth L."/>
        </authorList>
    </citation>
    <scope>NUCLEOTIDE SEQUENCE</scope>
    <source>
        <strain evidence="5">GD04130</strain>
    </source>
</reference>
<accession>A0AA42HR50</accession>
<comment type="caution">
    <text evidence="5">The sequence shown here is derived from an EMBL/GenBank/DDBJ whole genome shotgun (WGS) entry which is preliminary data.</text>
</comment>
<keyword evidence="2 5" id="KW-0645">Protease</keyword>
<proteinExistence type="predicted"/>
<dbReference type="Pfam" id="PF04586">
    <property type="entry name" value="Peptidase_S78"/>
    <property type="match status" value="1"/>
</dbReference>
<name>A0AA42HR50_9BURK</name>
<dbReference type="GO" id="GO:0008233">
    <property type="term" value="F:peptidase activity"/>
    <property type="evidence" value="ECO:0007669"/>
    <property type="project" value="UniProtKB-KW"/>
</dbReference>
<evidence type="ECO:0000313" key="5">
    <source>
        <dbReference type="EMBL" id="MDH0362801.1"/>
    </source>
</evidence>
<dbReference type="EMBL" id="JAODZU010000006">
    <property type="protein sequence ID" value="MDH0362801.1"/>
    <property type="molecule type" value="Genomic_DNA"/>
</dbReference>